<proteinExistence type="inferred from homology"/>
<sequence>MTLASARCLLQQQLKGIRRTFWSTSVAYKAKENPYTKTLLLPKTSFPLRADAANREHLFRDRCTNELYPWQLKNNRKDLFILHDGPPYANGNVHAGHALNKITKDIINRYKLLQGHKIYYRPGWDCHGLPIELKTLEMIKKDASSLSPTHLRELAKKNALAVVESQKEDFMSWGVMGDWDNPYLTLQGDFEIRQLRVLKEMVKKGYIYRQLKPVYWSPSSKSALAEAELEYKDNHVSKSIHVRFPIVSSPVLEKWKDKQISALIWTTTPWTIPSNRAVCVHPDLDYCVVEAADKKQCWIIGKDRLEALEKELEQKLSVLDTFKGSQLVGSTYQHPLSSKHYPILAGNHVTAESGTALVHTAPGHGMEDYEVCLANNIQPFSLVNDEGKFTKEAGPHFEGKFAFKEGNDTVIDLLENQSFLVKKENYTHKYPYDWRTKQPVMLRATAQWFANVENLQEAAVKELEKVEMIPKSSIRRLQQFTLSRKEWCISRQRSWGVPIPALYDQDGQALLTENSIEHIISVLNEKGTDAWWNEKDDNIFVAPEYRNNGKVYKRGYDTMDVWFDSGSSWTMLQNIPGRDPNKPVADVYLEGSDQHRGWFQSSLLTSIALTGKAPYNTLITHGFTLDEKGDKMSKSLGNTIEPALITRGGKDKKKNPAYGSDVLRLWVASCDYTKDMTIGPSIIATISDNLRKIRTTARFLLGNLHDFELKNYVDYDKLAEIDQYMLYELYEYNKAVTKAFDEYSFYKAVQHVQNFTNNTLSSFYFDTIKDRLYNDPADCLNRRMAQTVLYEILRSYTTSIAPFVCHTAEEIFDHYKHLSPEPQSTIFKTGWLRSDDRWHNNNISEKWSVLLDLKSEINQTLEKVRQEKHIRTSQEAEVILCLDSSTKLANILQSLQPAELSSLFMTSHVYINTDPKGDNLLTERESAIQAVSTPLQHENDYVEEWNELLFPFKQEKQNLQQIIASQLQALKELDDTHEKDNIVLNDRMYQSYDALSDDIHNHQTRLMSEKEQYEKEKVWITKVRRQQDEKVKLNVGGQLFETSLSTLRKDPNSILAYMFGEPKTVKPDADNSYFIDRDGTYFRLVLNYLRDLKIPTGIANDPKIMEELMQEARFYKIADLLKLKWQRLPILTQQELHDLYPLPSNPSSYQPVIFNLSKRNLANLDFSGYHLDPRSDFSHSNLENARFDCTRFGFDFDHRVNYRYAYLVGATFPEKGTEYRSSGIDFLLDGAIVNEHDLFT</sequence>
<dbReference type="InterPro" id="IPR009080">
    <property type="entry name" value="tRNAsynth_Ia_anticodon-bd"/>
</dbReference>
<dbReference type="Pfam" id="PF08264">
    <property type="entry name" value="Anticodon_1"/>
    <property type="match status" value="1"/>
</dbReference>
<evidence type="ECO:0000256" key="7">
    <source>
        <dbReference type="ARBA" id="ARBA00022840"/>
    </source>
</evidence>
<dbReference type="Gene3D" id="3.40.50.620">
    <property type="entry name" value="HUPs"/>
    <property type="match status" value="2"/>
</dbReference>
<gene>
    <name evidence="16" type="ORF">CU097_007333</name>
</gene>
<feature type="coiled-coil region" evidence="14">
    <location>
        <begin position="956"/>
        <end position="1012"/>
    </location>
</feature>
<dbReference type="NCBIfam" id="TIGR00392">
    <property type="entry name" value="ileS"/>
    <property type="match status" value="1"/>
</dbReference>
<dbReference type="SMART" id="SM00225">
    <property type="entry name" value="BTB"/>
    <property type="match status" value="1"/>
</dbReference>
<dbReference type="EMBL" id="PJQL01000554">
    <property type="protein sequence ID" value="RCH94647.1"/>
    <property type="molecule type" value="Genomic_DNA"/>
</dbReference>
<dbReference type="InterPro" id="IPR000210">
    <property type="entry name" value="BTB/POZ_dom"/>
</dbReference>
<dbReference type="InterPro" id="IPR023585">
    <property type="entry name" value="Ile-tRNA-ligase_type1"/>
</dbReference>
<dbReference type="GO" id="GO:0000049">
    <property type="term" value="F:tRNA binding"/>
    <property type="evidence" value="ECO:0007669"/>
    <property type="project" value="InterPro"/>
</dbReference>
<dbReference type="InterPro" id="IPR003131">
    <property type="entry name" value="T1-type_BTB"/>
</dbReference>
<keyword evidence="8 13" id="KW-0648">Protein biosynthesis</keyword>
<dbReference type="InterPro" id="IPR013155">
    <property type="entry name" value="M/V/L/I-tRNA-synth_anticd-bd"/>
</dbReference>
<evidence type="ECO:0000256" key="2">
    <source>
        <dbReference type="ARBA" id="ARBA00004496"/>
    </source>
</evidence>
<keyword evidence="6 13" id="KW-0547">Nucleotide-binding</keyword>
<dbReference type="SUPFAM" id="SSF54695">
    <property type="entry name" value="POZ domain"/>
    <property type="match status" value="1"/>
</dbReference>
<keyword evidence="14" id="KW-0175">Coiled coil</keyword>
<dbReference type="InterPro" id="IPR002301">
    <property type="entry name" value="Ile-tRNA-ligase"/>
</dbReference>
<dbReference type="GO" id="GO:0004822">
    <property type="term" value="F:isoleucine-tRNA ligase activity"/>
    <property type="evidence" value="ECO:0007669"/>
    <property type="project" value="UniProtKB-EC"/>
</dbReference>
<evidence type="ECO:0000256" key="9">
    <source>
        <dbReference type="ARBA" id="ARBA00023146"/>
    </source>
</evidence>
<dbReference type="AlphaFoldDB" id="A0A367JXM3"/>
<comment type="similarity">
    <text evidence="3 13">Belongs to the class-I aminoacyl-tRNA synthetase family.</text>
</comment>
<dbReference type="InterPro" id="IPR050081">
    <property type="entry name" value="Ile-tRNA_ligase"/>
</dbReference>
<protein>
    <recommendedName>
        <fullName evidence="12">Isoleucine--tRNA ligase, mitochondrial</fullName>
        <ecNumber evidence="4">6.1.1.5</ecNumber>
    </recommendedName>
    <alternativeName>
        <fullName evidence="10">Isoleucyl-tRNA synthetase</fullName>
    </alternativeName>
</protein>
<evidence type="ECO:0000256" key="4">
    <source>
        <dbReference type="ARBA" id="ARBA00013165"/>
    </source>
</evidence>
<evidence type="ECO:0000256" key="10">
    <source>
        <dbReference type="ARBA" id="ARBA00032665"/>
    </source>
</evidence>
<dbReference type="InterPro" id="IPR033708">
    <property type="entry name" value="Anticodon_Ile_BEm"/>
</dbReference>
<dbReference type="InterPro" id="IPR001412">
    <property type="entry name" value="aa-tRNA-synth_I_CS"/>
</dbReference>
<dbReference type="HAMAP" id="MF_02002">
    <property type="entry name" value="Ile_tRNA_synth_type1"/>
    <property type="match status" value="1"/>
</dbReference>
<dbReference type="FunFam" id="3.40.50.620:FF:000111">
    <property type="entry name" value="Mitochondrial isoleucyl-tRNA synthetase"/>
    <property type="match status" value="1"/>
</dbReference>
<dbReference type="SUPFAM" id="SSF47323">
    <property type="entry name" value="Anticodon-binding domain of a subclass of class I aminoacyl-tRNA synthetases"/>
    <property type="match status" value="1"/>
</dbReference>
<dbReference type="GO" id="GO:0051260">
    <property type="term" value="P:protein homooligomerization"/>
    <property type="evidence" value="ECO:0007669"/>
    <property type="project" value="InterPro"/>
</dbReference>
<reference evidence="16 17" key="1">
    <citation type="journal article" date="2018" name="G3 (Bethesda)">
        <title>Phylogenetic and Phylogenomic Definition of Rhizopus Species.</title>
        <authorList>
            <person name="Gryganskyi A.P."/>
            <person name="Golan J."/>
            <person name="Dolatabadi S."/>
            <person name="Mondo S."/>
            <person name="Robb S."/>
            <person name="Idnurm A."/>
            <person name="Muszewska A."/>
            <person name="Steczkiewicz K."/>
            <person name="Masonjones S."/>
            <person name="Liao H.L."/>
            <person name="Gajdeczka M.T."/>
            <person name="Anike F."/>
            <person name="Vuek A."/>
            <person name="Anishchenko I.M."/>
            <person name="Voigt K."/>
            <person name="de Hoog G.S."/>
            <person name="Smith M.E."/>
            <person name="Heitman J."/>
            <person name="Vilgalys R."/>
            <person name="Stajich J.E."/>
        </authorList>
    </citation>
    <scope>NUCLEOTIDE SEQUENCE [LARGE SCALE GENOMIC DNA]</scope>
    <source>
        <strain evidence="16 17">CBS 357.93</strain>
    </source>
</reference>
<dbReference type="GO" id="GO:0002161">
    <property type="term" value="F:aminoacyl-tRNA deacylase activity"/>
    <property type="evidence" value="ECO:0007669"/>
    <property type="project" value="InterPro"/>
</dbReference>
<dbReference type="Gene3D" id="1.10.730.20">
    <property type="match status" value="1"/>
</dbReference>
<dbReference type="InterPro" id="IPR014729">
    <property type="entry name" value="Rossmann-like_a/b/a_fold"/>
</dbReference>
<dbReference type="Gene3D" id="1.10.10.830">
    <property type="entry name" value="Ile-tRNA synthetase CP2 domain-like"/>
    <property type="match status" value="1"/>
</dbReference>
<comment type="subcellular location">
    <subcellularLocation>
        <location evidence="2">Cytoplasm</location>
    </subcellularLocation>
    <subcellularLocation>
        <location evidence="1">Mitochondrion</location>
    </subcellularLocation>
</comment>
<dbReference type="PANTHER" id="PTHR42765">
    <property type="entry name" value="SOLEUCYL-TRNA SYNTHETASE"/>
    <property type="match status" value="1"/>
</dbReference>
<dbReference type="Proteomes" id="UP000252139">
    <property type="component" value="Unassembled WGS sequence"/>
</dbReference>
<comment type="caution">
    <text evidence="16">The sequence shown here is derived from an EMBL/GenBank/DDBJ whole genome shotgun (WGS) entry which is preliminary data.</text>
</comment>
<accession>A0A367JXM3</accession>
<evidence type="ECO:0000256" key="11">
    <source>
        <dbReference type="ARBA" id="ARBA00048359"/>
    </source>
</evidence>
<dbReference type="CDD" id="cd07960">
    <property type="entry name" value="Anticodon_Ia_Ile_BEm"/>
    <property type="match status" value="1"/>
</dbReference>
<dbReference type="GO" id="GO:0005739">
    <property type="term" value="C:mitochondrion"/>
    <property type="evidence" value="ECO:0007669"/>
    <property type="project" value="UniProtKB-SubCell"/>
</dbReference>
<evidence type="ECO:0000313" key="17">
    <source>
        <dbReference type="Proteomes" id="UP000252139"/>
    </source>
</evidence>
<evidence type="ECO:0000259" key="15">
    <source>
        <dbReference type="SMART" id="SM00225"/>
    </source>
</evidence>
<dbReference type="InterPro" id="IPR002300">
    <property type="entry name" value="aa-tRNA-synth_Ia"/>
</dbReference>
<keyword evidence="9 13" id="KW-0030">Aminoacyl-tRNA synthetase</keyword>
<dbReference type="PRINTS" id="PR00984">
    <property type="entry name" value="TRNASYNTHILE"/>
</dbReference>
<evidence type="ECO:0000256" key="5">
    <source>
        <dbReference type="ARBA" id="ARBA00022598"/>
    </source>
</evidence>
<dbReference type="InterPro" id="IPR011333">
    <property type="entry name" value="SKP1/BTB/POZ_sf"/>
</dbReference>
<dbReference type="InterPro" id="IPR009008">
    <property type="entry name" value="Val/Leu/Ile-tRNA-synth_edit"/>
</dbReference>
<evidence type="ECO:0000256" key="14">
    <source>
        <dbReference type="SAM" id="Coils"/>
    </source>
</evidence>
<dbReference type="Pfam" id="PF02214">
    <property type="entry name" value="BTB_2"/>
    <property type="match status" value="1"/>
</dbReference>
<evidence type="ECO:0000256" key="6">
    <source>
        <dbReference type="ARBA" id="ARBA00022741"/>
    </source>
</evidence>
<dbReference type="PANTHER" id="PTHR42765:SF1">
    <property type="entry name" value="ISOLEUCINE--TRNA LIGASE, MITOCHONDRIAL"/>
    <property type="match status" value="1"/>
</dbReference>
<dbReference type="SUPFAM" id="SSF50677">
    <property type="entry name" value="ValRS/IleRS/LeuRS editing domain"/>
    <property type="match status" value="1"/>
</dbReference>
<comment type="catalytic activity">
    <reaction evidence="11">
        <text>tRNA(Ile) + L-isoleucine + ATP = L-isoleucyl-tRNA(Ile) + AMP + diphosphate</text>
        <dbReference type="Rhea" id="RHEA:11060"/>
        <dbReference type="Rhea" id="RHEA-COMP:9666"/>
        <dbReference type="Rhea" id="RHEA-COMP:9695"/>
        <dbReference type="ChEBI" id="CHEBI:30616"/>
        <dbReference type="ChEBI" id="CHEBI:33019"/>
        <dbReference type="ChEBI" id="CHEBI:58045"/>
        <dbReference type="ChEBI" id="CHEBI:78442"/>
        <dbReference type="ChEBI" id="CHEBI:78528"/>
        <dbReference type="ChEBI" id="CHEBI:456215"/>
        <dbReference type="EC" id="6.1.1.5"/>
    </reaction>
</comment>
<keyword evidence="17" id="KW-1185">Reference proteome</keyword>
<keyword evidence="5 13" id="KW-0436">Ligase</keyword>
<dbReference type="Gene3D" id="3.30.710.10">
    <property type="entry name" value="Potassium Channel Kv1.1, Chain A"/>
    <property type="match status" value="1"/>
</dbReference>
<keyword evidence="7 13" id="KW-0067">ATP-binding</keyword>
<evidence type="ECO:0000256" key="13">
    <source>
        <dbReference type="RuleBase" id="RU363035"/>
    </source>
</evidence>
<organism evidence="16 17">
    <name type="scientific">Rhizopus azygosporus</name>
    <name type="common">Rhizopus microsporus var. azygosporus</name>
    <dbReference type="NCBI Taxonomy" id="86630"/>
    <lineage>
        <taxon>Eukaryota</taxon>
        <taxon>Fungi</taxon>
        <taxon>Fungi incertae sedis</taxon>
        <taxon>Mucoromycota</taxon>
        <taxon>Mucoromycotina</taxon>
        <taxon>Mucoromycetes</taxon>
        <taxon>Mucorales</taxon>
        <taxon>Mucorineae</taxon>
        <taxon>Rhizopodaceae</taxon>
        <taxon>Rhizopus</taxon>
    </lineage>
</organism>
<dbReference type="GO" id="GO:0006428">
    <property type="term" value="P:isoleucyl-tRNA aminoacylation"/>
    <property type="evidence" value="ECO:0007669"/>
    <property type="project" value="InterPro"/>
</dbReference>
<dbReference type="PROSITE" id="PS00178">
    <property type="entry name" value="AA_TRNA_LIGASE_I"/>
    <property type="match status" value="1"/>
</dbReference>
<dbReference type="OrthoDB" id="10264412at2759"/>
<feature type="domain" description="BTB" evidence="15">
    <location>
        <begin position="1029"/>
        <end position="1132"/>
    </location>
</feature>
<dbReference type="SUPFAM" id="SSF52374">
    <property type="entry name" value="Nucleotidylyl transferase"/>
    <property type="match status" value="1"/>
</dbReference>
<evidence type="ECO:0000256" key="1">
    <source>
        <dbReference type="ARBA" id="ARBA00004173"/>
    </source>
</evidence>
<evidence type="ECO:0000256" key="8">
    <source>
        <dbReference type="ARBA" id="ARBA00022917"/>
    </source>
</evidence>
<dbReference type="GO" id="GO:0005524">
    <property type="term" value="F:ATP binding"/>
    <property type="evidence" value="ECO:0007669"/>
    <property type="project" value="UniProtKB-KW"/>
</dbReference>
<name>A0A367JXM3_RHIAZ</name>
<evidence type="ECO:0000313" key="16">
    <source>
        <dbReference type="EMBL" id="RCH94647.1"/>
    </source>
</evidence>
<dbReference type="EC" id="6.1.1.5" evidence="4"/>
<dbReference type="GO" id="GO:0032543">
    <property type="term" value="P:mitochondrial translation"/>
    <property type="evidence" value="ECO:0007669"/>
    <property type="project" value="TreeGrafter"/>
</dbReference>
<evidence type="ECO:0000256" key="3">
    <source>
        <dbReference type="ARBA" id="ARBA00005594"/>
    </source>
</evidence>
<evidence type="ECO:0000256" key="12">
    <source>
        <dbReference type="ARBA" id="ARBA00068280"/>
    </source>
</evidence>
<dbReference type="Pfam" id="PF00133">
    <property type="entry name" value="tRNA-synt_1"/>
    <property type="match status" value="1"/>
</dbReference>
<dbReference type="STRING" id="86630.A0A367JXM3"/>